<reference evidence="2 3" key="1">
    <citation type="journal article" date="2011" name="Science">
        <title>The ecoresponsive genome of Daphnia pulex.</title>
        <authorList>
            <person name="Colbourne J.K."/>
            <person name="Pfrender M.E."/>
            <person name="Gilbert D."/>
            <person name="Thomas W.K."/>
            <person name="Tucker A."/>
            <person name="Oakley T.H."/>
            <person name="Tokishita S."/>
            <person name="Aerts A."/>
            <person name="Arnold G.J."/>
            <person name="Basu M.K."/>
            <person name="Bauer D.J."/>
            <person name="Caceres C.E."/>
            <person name="Carmel L."/>
            <person name="Casola C."/>
            <person name="Choi J.H."/>
            <person name="Detter J.C."/>
            <person name="Dong Q."/>
            <person name="Dusheyko S."/>
            <person name="Eads B.D."/>
            <person name="Frohlich T."/>
            <person name="Geiler-Samerotte K.A."/>
            <person name="Gerlach D."/>
            <person name="Hatcher P."/>
            <person name="Jogdeo S."/>
            <person name="Krijgsveld J."/>
            <person name="Kriventseva E.V."/>
            <person name="Kultz D."/>
            <person name="Laforsch C."/>
            <person name="Lindquist E."/>
            <person name="Lopez J."/>
            <person name="Manak J.R."/>
            <person name="Muller J."/>
            <person name="Pangilinan J."/>
            <person name="Patwardhan R.P."/>
            <person name="Pitluck S."/>
            <person name="Pritham E.J."/>
            <person name="Rechtsteiner A."/>
            <person name="Rho M."/>
            <person name="Rogozin I.B."/>
            <person name="Sakarya O."/>
            <person name="Salamov A."/>
            <person name="Schaack S."/>
            <person name="Shapiro H."/>
            <person name="Shiga Y."/>
            <person name="Skalitzky C."/>
            <person name="Smith Z."/>
            <person name="Souvorov A."/>
            <person name="Sung W."/>
            <person name="Tang Z."/>
            <person name="Tsuchiya D."/>
            <person name="Tu H."/>
            <person name="Vos H."/>
            <person name="Wang M."/>
            <person name="Wolf Y.I."/>
            <person name="Yamagata H."/>
            <person name="Yamada T."/>
            <person name="Ye Y."/>
            <person name="Shaw J.R."/>
            <person name="Andrews J."/>
            <person name="Crease T.J."/>
            <person name="Tang H."/>
            <person name="Lucas S.M."/>
            <person name="Robertson H.M."/>
            <person name="Bork P."/>
            <person name="Koonin E.V."/>
            <person name="Zdobnov E.M."/>
            <person name="Grigoriev I.V."/>
            <person name="Lynch M."/>
            <person name="Boore J.L."/>
        </authorList>
    </citation>
    <scope>NUCLEOTIDE SEQUENCE [LARGE SCALE GENOMIC DNA]</scope>
</reference>
<dbReference type="InParanoid" id="E9GHX4"/>
<sequence length="124" mass="14930">MKVVLATLMMAVLVSSQTPYEKPNYTSYSFPEYKQEYNQDQEYPEVYKPYLDSTPVYNKPVITQPIVTHVKSKPYLHYGTLFRPYYPIFKPSYREPETLYRHSRYSSGWYPTHATYDTAYRFYK</sequence>
<dbReference type="EMBL" id="GL732545">
    <property type="protein sequence ID" value="EFX80974.1"/>
    <property type="molecule type" value="Genomic_DNA"/>
</dbReference>
<dbReference type="Proteomes" id="UP000000305">
    <property type="component" value="Unassembled WGS sequence"/>
</dbReference>
<evidence type="ECO:0000313" key="2">
    <source>
        <dbReference type="EMBL" id="EFX80974.1"/>
    </source>
</evidence>
<dbReference type="AlphaFoldDB" id="E9GHX4"/>
<proteinExistence type="predicted"/>
<evidence type="ECO:0000256" key="1">
    <source>
        <dbReference type="SAM" id="SignalP"/>
    </source>
</evidence>
<gene>
    <name evidence="2" type="ORF">DAPPUDRAFT_318116</name>
</gene>
<organism evidence="2 3">
    <name type="scientific">Daphnia pulex</name>
    <name type="common">Water flea</name>
    <dbReference type="NCBI Taxonomy" id="6669"/>
    <lineage>
        <taxon>Eukaryota</taxon>
        <taxon>Metazoa</taxon>
        <taxon>Ecdysozoa</taxon>
        <taxon>Arthropoda</taxon>
        <taxon>Crustacea</taxon>
        <taxon>Branchiopoda</taxon>
        <taxon>Diplostraca</taxon>
        <taxon>Cladocera</taxon>
        <taxon>Anomopoda</taxon>
        <taxon>Daphniidae</taxon>
        <taxon>Daphnia</taxon>
    </lineage>
</organism>
<keyword evidence="1" id="KW-0732">Signal</keyword>
<dbReference type="OrthoDB" id="10406675at2759"/>
<accession>E9GHX4</accession>
<protein>
    <submittedName>
        <fullName evidence="2">Uncharacterized protein</fullName>
    </submittedName>
</protein>
<feature type="chain" id="PRO_5003240357" evidence="1">
    <location>
        <begin position="17"/>
        <end position="124"/>
    </location>
</feature>
<feature type="signal peptide" evidence="1">
    <location>
        <begin position="1"/>
        <end position="16"/>
    </location>
</feature>
<dbReference type="HOGENOM" id="CLU_2006173_0_0_1"/>
<keyword evidence="3" id="KW-1185">Reference proteome</keyword>
<evidence type="ECO:0000313" key="3">
    <source>
        <dbReference type="Proteomes" id="UP000000305"/>
    </source>
</evidence>
<dbReference type="KEGG" id="dpx:DAPPUDRAFT_318116"/>
<name>E9GHX4_DAPPU</name>